<accession>A0ABW5G0T0</accession>
<dbReference type="InterPro" id="IPR023210">
    <property type="entry name" value="NADP_OxRdtase_dom"/>
</dbReference>
<evidence type="ECO:0000313" key="4">
    <source>
        <dbReference type="Proteomes" id="UP001597417"/>
    </source>
</evidence>
<protein>
    <submittedName>
        <fullName evidence="3">Aldo/keto reductase</fullName>
    </submittedName>
</protein>
<dbReference type="Gene3D" id="3.20.20.100">
    <property type="entry name" value="NADP-dependent oxidoreductase domain"/>
    <property type="match status" value="1"/>
</dbReference>
<evidence type="ECO:0000259" key="2">
    <source>
        <dbReference type="Pfam" id="PF00248"/>
    </source>
</evidence>
<dbReference type="SUPFAM" id="SSF51430">
    <property type="entry name" value="NAD(P)-linked oxidoreductase"/>
    <property type="match status" value="1"/>
</dbReference>
<feature type="region of interest" description="Disordered" evidence="1">
    <location>
        <begin position="165"/>
        <end position="190"/>
    </location>
</feature>
<sequence length="209" mass="21552">MATPWSARSGSAGCRCRSRVGPAKSVRVATIHAALGAGVTLVDTADAYHRDAGEVGHNETLIARAPAAYRGDTSDVLVATKGGHLRPGDGSWTVGRSCGCAPNSASRSCRGARSAGSPARRTSAPGSLRSPKSRGRAGSAPSRSAWRGCWPRTRSCGVLWGHRPHTPDWGQAPRPPSIPGSSRPETIRDSAAAVGLTLDAAELSRLDAA</sequence>
<evidence type="ECO:0000256" key="1">
    <source>
        <dbReference type="SAM" id="MobiDB-lite"/>
    </source>
</evidence>
<keyword evidence="4" id="KW-1185">Reference proteome</keyword>
<feature type="domain" description="NADP-dependent oxidoreductase" evidence="2">
    <location>
        <begin position="27"/>
        <end position="110"/>
    </location>
</feature>
<dbReference type="InterPro" id="IPR036812">
    <property type="entry name" value="NAD(P)_OxRdtase_dom_sf"/>
</dbReference>
<reference evidence="4" key="1">
    <citation type="journal article" date="2019" name="Int. J. Syst. Evol. Microbiol.">
        <title>The Global Catalogue of Microorganisms (GCM) 10K type strain sequencing project: providing services to taxonomists for standard genome sequencing and annotation.</title>
        <authorList>
            <consortium name="The Broad Institute Genomics Platform"/>
            <consortium name="The Broad Institute Genome Sequencing Center for Infectious Disease"/>
            <person name="Wu L."/>
            <person name="Ma J."/>
        </authorList>
    </citation>
    <scope>NUCLEOTIDE SEQUENCE [LARGE SCALE GENOMIC DNA]</scope>
    <source>
        <strain evidence="4">CGMCC 4.7645</strain>
    </source>
</reference>
<organism evidence="3 4">
    <name type="scientific">Amycolatopsis pigmentata</name>
    <dbReference type="NCBI Taxonomy" id="450801"/>
    <lineage>
        <taxon>Bacteria</taxon>
        <taxon>Bacillati</taxon>
        <taxon>Actinomycetota</taxon>
        <taxon>Actinomycetes</taxon>
        <taxon>Pseudonocardiales</taxon>
        <taxon>Pseudonocardiaceae</taxon>
        <taxon>Amycolatopsis</taxon>
    </lineage>
</organism>
<feature type="region of interest" description="Disordered" evidence="1">
    <location>
        <begin position="101"/>
        <end position="145"/>
    </location>
</feature>
<proteinExistence type="predicted"/>
<feature type="compositionally biased region" description="Low complexity" evidence="1">
    <location>
        <begin position="104"/>
        <end position="125"/>
    </location>
</feature>
<comment type="caution">
    <text evidence="3">The sequence shown here is derived from an EMBL/GenBank/DDBJ whole genome shotgun (WGS) entry which is preliminary data.</text>
</comment>
<dbReference type="EMBL" id="JBHUKR010000020">
    <property type="protein sequence ID" value="MFD2420628.1"/>
    <property type="molecule type" value="Genomic_DNA"/>
</dbReference>
<gene>
    <name evidence="3" type="ORF">ACFSXZ_30300</name>
</gene>
<dbReference type="Pfam" id="PF00248">
    <property type="entry name" value="Aldo_ket_red"/>
    <property type="match status" value="1"/>
</dbReference>
<dbReference type="RefSeq" id="WP_378268783.1">
    <property type="nucleotide sequence ID" value="NZ_JBHUKR010000020.1"/>
</dbReference>
<evidence type="ECO:0000313" key="3">
    <source>
        <dbReference type="EMBL" id="MFD2420628.1"/>
    </source>
</evidence>
<name>A0ABW5G0T0_9PSEU</name>
<feature type="compositionally biased region" description="Low complexity" evidence="1">
    <location>
        <begin position="136"/>
        <end position="145"/>
    </location>
</feature>
<dbReference type="Proteomes" id="UP001597417">
    <property type="component" value="Unassembled WGS sequence"/>
</dbReference>